<sequence length="821" mass="87889">MTGEPARTEGGVRNSVSGGRLGSVVQAGTITGPVHLTSGPVNPRYLRDPGLWPLTNEWNVVQAGAHRARRGEDGSPVPPYVPRDSDDQLRRRLQQAGEEGGLVLLIGDSTAGKTRAAYEAVRAVLPGRRVARPTQSKDLADVVDVVGRTAAPCVLWLDDLERFLGADGLDLAMLDEITRLRLPAIATMRLQQYDTFSPQGRDRVGAQVLKAIDPIDMPRIWSAQELDRAARCHDSRIVEALARHGAYGIAEYVAAGPFLLAELERARHTVAGHARGAALVAAAIDLARTGMHPPYPLALLTELHEHHLTAAGGPILRPEPLEDGIRWATEIRFGVTSLLLPADASDAWNVFDYLTDHITTPVTRDAWTAALAHATDNDRFAIGLAAAEADVHDIAEAAWRPLAPGNPAVVHNLGVLMRQQGGREAEAEEFFRAALVNGHSSTAINLGLLLAEQEGREVEAEEFFRAALAGGHNNVAISLGLLLAEQEGREAEAEEFFRAALASGDAGAAYNNLGRLLSPQEGREAEAEEHLRAALAMEDTAASYNLGLLLYGQEDRKPEAEEHLRRALASGDAGAAFFLGELLSEQEGREAEAEEHLRAALDTDLASTAAYDLGLLMVRAGRKAEAEAMYRISAQGGNASAANNLGNLLSKRAGQEAEAEDFYRAALASEVAFADAAYNLANLLSGQLGREAEAEELYRAALASEHDEAAKNLGYLLAGQPGREAEAESYFRLAHASGDPDAAFNLGVLLAEQDGREDEAEAFYLLAHAAGDPEAANNLGILLAEQEGREAEAERFFRIALAAGDPYAADNLEALRVGWPD</sequence>
<gene>
    <name evidence="2" type="ORF">HEK616_07930</name>
</gene>
<protein>
    <recommendedName>
        <fullName evidence="4">Tetratricopeptide repeat protein</fullName>
    </recommendedName>
</protein>
<proteinExistence type="predicted"/>
<dbReference type="Gene3D" id="1.25.40.10">
    <property type="entry name" value="Tetratricopeptide repeat domain"/>
    <property type="match status" value="5"/>
</dbReference>
<evidence type="ECO:0000256" key="1">
    <source>
        <dbReference type="SAM" id="MobiDB-lite"/>
    </source>
</evidence>
<keyword evidence="3" id="KW-1185">Reference proteome</keyword>
<dbReference type="SUPFAM" id="SSF81901">
    <property type="entry name" value="HCP-like"/>
    <property type="match status" value="3"/>
</dbReference>
<dbReference type="Proteomes" id="UP001059597">
    <property type="component" value="Chromosome"/>
</dbReference>
<name>A0ABN6QNF0_STRNI</name>
<accession>A0ABN6QNF0</accession>
<organism evidence="2 3">
    <name type="scientific">Streptomyces nigrescens</name>
    <dbReference type="NCBI Taxonomy" id="1920"/>
    <lineage>
        <taxon>Bacteria</taxon>
        <taxon>Bacillati</taxon>
        <taxon>Actinomycetota</taxon>
        <taxon>Actinomycetes</taxon>
        <taxon>Kitasatosporales</taxon>
        <taxon>Streptomycetaceae</taxon>
        <taxon>Streptomyces</taxon>
    </lineage>
</organism>
<reference evidence="2" key="1">
    <citation type="submission" date="2022-06" db="EMBL/GenBank/DDBJ databases">
        <title>Complete genome sequence of Streptomyces nigrescens HEK616.</title>
        <authorList>
            <person name="Asamizu S."/>
            <person name="Onaka H."/>
        </authorList>
    </citation>
    <scope>NUCLEOTIDE SEQUENCE</scope>
    <source>
        <strain evidence="2">HEK616</strain>
    </source>
</reference>
<feature type="region of interest" description="Disordered" evidence="1">
    <location>
        <begin position="65"/>
        <end position="85"/>
    </location>
</feature>
<dbReference type="PANTHER" id="PTHR44809">
    <property type="match status" value="1"/>
</dbReference>
<dbReference type="PANTHER" id="PTHR44809:SF1">
    <property type="entry name" value="PROTEIN O-MANNOSYL-TRANSFERASE TMTC1"/>
    <property type="match status" value="1"/>
</dbReference>
<evidence type="ECO:0000313" key="3">
    <source>
        <dbReference type="Proteomes" id="UP001059597"/>
    </source>
</evidence>
<dbReference type="InterPro" id="IPR052943">
    <property type="entry name" value="TMTC_O-mannosyl-trnsfr"/>
</dbReference>
<dbReference type="InterPro" id="IPR011990">
    <property type="entry name" value="TPR-like_helical_dom_sf"/>
</dbReference>
<evidence type="ECO:0000313" key="2">
    <source>
        <dbReference type="EMBL" id="BDM67306.1"/>
    </source>
</evidence>
<dbReference type="EMBL" id="AP026073">
    <property type="protein sequence ID" value="BDM67306.1"/>
    <property type="molecule type" value="Genomic_DNA"/>
</dbReference>
<feature type="region of interest" description="Disordered" evidence="1">
    <location>
        <begin position="1"/>
        <end position="20"/>
    </location>
</feature>
<dbReference type="SUPFAM" id="SSF52540">
    <property type="entry name" value="P-loop containing nucleoside triphosphate hydrolases"/>
    <property type="match status" value="1"/>
</dbReference>
<evidence type="ECO:0008006" key="4">
    <source>
        <dbReference type="Google" id="ProtNLM"/>
    </source>
</evidence>
<dbReference type="InterPro" id="IPR027417">
    <property type="entry name" value="P-loop_NTPase"/>
</dbReference>